<name>A0A6L5XC61_9BACT</name>
<dbReference type="AlphaFoldDB" id="A0A6L5XC61"/>
<dbReference type="Pfam" id="PF02195">
    <property type="entry name" value="ParB_N"/>
    <property type="match status" value="1"/>
</dbReference>
<dbReference type="Proteomes" id="UP000483362">
    <property type="component" value="Unassembled WGS sequence"/>
</dbReference>
<dbReference type="SMART" id="SM00470">
    <property type="entry name" value="ParB"/>
    <property type="match status" value="1"/>
</dbReference>
<dbReference type="SUPFAM" id="SSF110849">
    <property type="entry name" value="ParB/Sulfiredoxin"/>
    <property type="match status" value="1"/>
</dbReference>
<keyword evidence="3" id="KW-1185">Reference proteome</keyword>
<evidence type="ECO:0000313" key="2">
    <source>
        <dbReference type="EMBL" id="MSS16798.1"/>
    </source>
</evidence>
<evidence type="ECO:0000259" key="1">
    <source>
        <dbReference type="SMART" id="SM00470"/>
    </source>
</evidence>
<accession>A0A6L5XC61</accession>
<protein>
    <recommendedName>
        <fullName evidence="1">ParB-like N-terminal domain-containing protein</fullName>
    </recommendedName>
</protein>
<reference evidence="2 3" key="1">
    <citation type="submission" date="2019-08" db="EMBL/GenBank/DDBJ databases">
        <title>In-depth cultivation of the pig gut microbiome towards novel bacterial diversity and tailored functional studies.</title>
        <authorList>
            <person name="Wylensek D."/>
            <person name="Hitch T.C.A."/>
            <person name="Clavel T."/>
        </authorList>
    </citation>
    <scope>NUCLEOTIDE SEQUENCE [LARGE SCALE GENOMIC DNA]</scope>
    <source>
        <strain evidence="2 3">Oil-RF-744-WCA-WT-10</strain>
    </source>
</reference>
<dbReference type="Gene3D" id="3.90.1530.10">
    <property type="entry name" value="Conserved hypothetical protein from pyrococcus furiosus pfu- 392566-001, ParB domain"/>
    <property type="match status" value="1"/>
</dbReference>
<comment type="caution">
    <text evidence="2">The sequence shown here is derived from an EMBL/GenBank/DDBJ whole genome shotgun (WGS) entry which is preliminary data.</text>
</comment>
<organism evidence="2 3">
    <name type="scientific">Sodaliphilus pleomorphus</name>
    <dbReference type="NCBI Taxonomy" id="2606626"/>
    <lineage>
        <taxon>Bacteria</taxon>
        <taxon>Pseudomonadati</taxon>
        <taxon>Bacteroidota</taxon>
        <taxon>Bacteroidia</taxon>
        <taxon>Bacteroidales</taxon>
        <taxon>Muribaculaceae</taxon>
        <taxon>Sodaliphilus</taxon>
    </lineage>
</organism>
<dbReference type="InterPro" id="IPR003115">
    <property type="entry name" value="ParB_N"/>
</dbReference>
<dbReference type="EMBL" id="VULT01000004">
    <property type="protein sequence ID" value="MSS16798.1"/>
    <property type="molecule type" value="Genomic_DNA"/>
</dbReference>
<gene>
    <name evidence="2" type="ORF">FYJ29_03320</name>
</gene>
<dbReference type="InterPro" id="IPR036086">
    <property type="entry name" value="ParB/Sulfiredoxin_sf"/>
</dbReference>
<proteinExistence type="predicted"/>
<dbReference type="RefSeq" id="WP_154328261.1">
    <property type="nucleotide sequence ID" value="NZ_CP045696.1"/>
</dbReference>
<evidence type="ECO:0000313" key="3">
    <source>
        <dbReference type="Proteomes" id="UP000483362"/>
    </source>
</evidence>
<feature type="domain" description="ParB-like N-terminal" evidence="1">
    <location>
        <begin position="8"/>
        <end position="102"/>
    </location>
</feature>
<sequence>MTDKWKIDMVDITLLDEAELNANEMTDEEFNRLVENIRISGGLSSAIGCYRKTEDGRYVIFSGHHRKRAAEVLRMRKVPVVWADEKDLDADEAIALQLSHNSLHGTDNQNILKKMIEQIQSIDFKAFANININEIEKVDTSGVSFSIESEHYTMTMIMYNNDIKLLKEVLGIVDNETRKSDIVVLADGTENEEFYFQLIDQIRKKYDITSSGVAFVKLLNLAKKQMELEQ</sequence>